<dbReference type="Proteomes" id="UP000245880">
    <property type="component" value="Unassembled WGS sequence"/>
</dbReference>
<gene>
    <name evidence="2" type="ORF">CLV98_101403</name>
</gene>
<dbReference type="PANTHER" id="PTHR37309">
    <property type="entry name" value="SLR0284 PROTEIN"/>
    <property type="match status" value="1"/>
</dbReference>
<keyword evidence="1" id="KW-0472">Membrane</keyword>
<sequence length="111" mass="11831">MSLIIRLLISTLAVLVAANIVPGVQVDGTVTAVIVAVVLAFLNTFIRPVLQILALPITILTLGLFYFVINVLMIFLAAYLVDGFAVDGFIAALFFGLIMTVVSSVLGMFLD</sequence>
<dbReference type="EMBL" id="QGDT01000001">
    <property type="protein sequence ID" value="PWJ60222.1"/>
    <property type="molecule type" value="Genomic_DNA"/>
</dbReference>
<evidence type="ECO:0000256" key="1">
    <source>
        <dbReference type="SAM" id="Phobius"/>
    </source>
</evidence>
<feature type="transmembrane region" description="Helical" evidence="1">
    <location>
        <begin position="89"/>
        <end position="110"/>
    </location>
</feature>
<keyword evidence="1" id="KW-0812">Transmembrane</keyword>
<evidence type="ECO:0000313" key="3">
    <source>
        <dbReference type="Proteomes" id="UP000245880"/>
    </source>
</evidence>
<dbReference type="AlphaFoldDB" id="A0A316ARL0"/>
<comment type="caution">
    <text evidence="2">The sequence shown here is derived from an EMBL/GenBank/DDBJ whole genome shotgun (WGS) entry which is preliminary data.</text>
</comment>
<organism evidence="2 3">
    <name type="scientific">Dyadobacter jejuensis</name>
    <dbReference type="NCBI Taxonomy" id="1082580"/>
    <lineage>
        <taxon>Bacteria</taxon>
        <taxon>Pseudomonadati</taxon>
        <taxon>Bacteroidota</taxon>
        <taxon>Cytophagia</taxon>
        <taxon>Cytophagales</taxon>
        <taxon>Spirosomataceae</taxon>
        <taxon>Dyadobacter</taxon>
    </lineage>
</organism>
<keyword evidence="3" id="KW-1185">Reference proteome</keyword>
<evidence type="ECO:0000313" key="2">
    <source>
        <dbReference type="EMBL" id="PWJ60222.1"/>
    </source>
</evidence>
<feature type="transmembrane region" description="Helical" evidence="1">
    <location>
        <begin position="53"/>
        <end position="77"/>
    </location>
</feature>
<proteinExistence type="predicted"/>
<reference evidence="2 3" key="1">
    <citation type="submission" date="2018-03" db="EMBL/GenBank/DDBJ databases">
        <title>Genomic Encyclopedia of Archaeal and Bacterial Type Strains, Phase II (KMG-II): from individual species to whole genera.</title>
        <authorList>
            <person name="Goeker M."/>
        </authorList>
    </citation>
    <scope>NUCLEOTIDE SEQUENCE [LARGE SCALE GENOMIC DNA]</scope>
    <source>
        <strain evidence="2 3">DSM 100346</strain>
    </source>
</reference>
<protein>
    <submittedName>
        <fullName evidence="2">Putative membrane protein</fullName>
    </submittedName>
</protein>
<dbReference type="PANTHER" id="PTHR37309:SF1">
    <property type="entry name" value="SLR0284 PROTEIN"/>
    <property type="match status" value="1"/>
</dbReference>
<accession>A0A316ARL0</accession>
<name>A0A316ARL0_9BACT</name>
<feature type="transmembrane region" description="Helical" evidence="1">
    <location>
        <begin position="28"/>
        <end position="46"/>
    </location>
</feature>
<dbReference type="Pfam" id="PF04020">
    <property type="entry name" value="Phage_holin_4_2"/>
    <property type="match status" value="1"/>
</dbReference>
<dbReference type="InterPro" id="IPR007165">
    <property type="entry name" value="Phage_holin_4_2"/>
</dbReference>
<dbReference type="OrthoDB" id="6402664at2"/>
<dbReference type="RefSeq" id="WP_109672346.1">
    <property type="nucleotide sequence ID" value="NZ_QGDT01000001.1"/>
</dbReference>
<keyword evidence="1" id="KW-1133">Transmembrane helix</keyword>